<accession>A0A3E4ZBB8</accession>
<organism evidence="1 2">
    <name type="scientific">Phocaeicola plebeius</name>
    <dbReference type="NCBI Taxonomy" id="310297"/>
    <lineage>
        <taxon>Bacteria</taxon>
        <taxon>Pseudomonadati</taxon>
        <taxon>Bacteroidota</taxon>
        <taxon>Bacteroidia</taxon>
        <taxon>Bacteroidales</taxon>
        <taxon>Bacteroidaceae</taxon>
        <taxon>Phocaeicola</taxon>
    </lineage>
</organism>
<gene>
    <name evidence="1" type="ORF">DXB87_05510</name>
</gene>
<reference evidence="1 2" key="1">
    <citation type="submission" date="2018-08" db="EMBL/GenBank/DDBJ databases">
        <title>A genome reference for cultivated species of the human gut microbiota.</title>
        <authorList>
            <person name="Zou Y."/>
            <person name="Xue W."/>
            <person name="Luo G."/>
        </authorList>
    </citation>
    <scope>NUCLEOTIDE SEQUENCE [LARGE SCALE GENOMIC DNA]</scope>
    <source>
        <strain evidence="1 2">OM06-2</strain>
    </source>
</reference>
<dbReference type="EMBL" id="QSTW01000004">
    <property type="protein sequence ID" value="RGM92369.1"/>
    <property type="molecule type" value="Genomic_DNA"/>
</dbReference>
<proteinExistence type="predicted"/>
<name>A0A3E4ZBB8_9BACT</name>
<evidence type="ECO:0000313" key="2">
    <source>
        <dbReference type="Proteomes" id="UP000260814"/>
    </source>
</evidence>
<comment type="caution">
    <text evidence="1">The sequence shown here is derived from an EMBL/GenBank/DDBJ whole genome shotgun (WGS) entry which is preliminary data.</text>
</comment>
<evidence type="ECO:0000313" key="1">
    <source>
        <dbReference type="EMBL" id="RGM92369.1"/>
    </source>
</evidence>
<dbReference type="Proteomes" id="UP000260814">
    <property type="component" value="Unassembled WGS sequence"/>
</dbReference>
<protein>
    <submittedName>
        <fullName evidence="1">Uncharacterized protein</fullName>
    </submittedName>
</protein>
<sequence>MYLECDCSQISIEEWEKKMKGSRPINYKWLICRIRKNIPLLYKELCLNFYNPYENRCRVNKRYYILVHSATEYFIRK</sequence>
<dbReference type="AlphaFoldDB" id="A0A3E4ZBB8"/>